<evidence type="ECO:0000256" key="3">
    <source>
        <dbReference type="ARBA" id="ARBA00023015"/>
    </source>
</evidence>
<comment type="caution">
    <text evidence="8">The sequence shown here is derived from an EMBL/GenBank/DDBJ whole genome shotgun (WGS) entry which is preliminary data.</text>
</comment>
<reference evidence="8 9" key="1">
    <citation type="journal article" date="2025" name="Microbiol. Resour. Announc.">
        <title>Draft genome sequences for Neonectria magnoliae and Neonectria punicea, canker pathogens of Liriodendron tulipifera and Acer saccharum in West Virginia.</title>
        <authorList>
            <person name="Petronek H.M."/>
            <person name="Kasson M.T."/>
            <person name="Metheny A.M."/>
            <person name="Stauder C.M."/>
            <person name="Lovett B."/>
            <person name="Lynch S.C."/>
            <person name="Garnas J.R."/>
            <person name="Kasson L.R."/>
            <person name="Stajich J.E."/>
        </authorList>
    </citation>
    <scope>NUCLEOTIDE SEQUENCE [LARGE SCALE GENOMIC DNA]</scope>
    <source>
        <strain evidence="8 9">NRRL 64651</strain>
    </source>
</reference>
<evidence type="ECO:0000256" key="2">
    <source>
        <dbReference type="ARBA" id="ARBA00022833"/>
    </source>
</evidence>
<dbReference type="PANTHER" id="PTHR31779">
    <property type="entry name" value="2-NITROPROPANE DIOXYGENASE FAMILY, PUTATIVE (AFU_ORTHOLOGUE AFUA_2G17430)-RELATED"/>
    <property type="match status" value="1"/>
</dbReference>
<dbReference type="EMBL" id="JAZAVK010000046">
    <property type="protein sequence ID" value="KAK7428047.1"/>
    <property type="molecule type" value="Genomic_DNA"/>
</dbReference>
<evidence type="ECO:0000256" key="5">
    <source>
        <dbReference type="ARBA" id="ARBA00023163"/>
    </source>
</evidence>
<dbReference type="InterPro" id="IPR007219">
    <property type="entry name" value="XnlR_reg_dom"/>
</dbReference>
<evidence type="ECO:0000256" key="4">
    <source>
        <dbReference type="ARBA" id="ARBA00023125"/>
    </source>
</evidence>
<gene>
    <name evidence="8" type="ORF">QQZ08_005479</name>
</gene>
<protein>
    <recommendedName>
        <fullName evidence="7">Xylanolytic transcriptional activator regulatory domain-containing protein</fullName>
    </recommendedName>
</protein>
<keyword evidence="2" id="KW-0862">Zinc</keyword>
<feature type="domain" description="Xylanolytic transcriptional activator regulatory" evidence="7">
    <location>
        <begin position="39"/>
        <end position="205"/>
    </location>
</feature>
<dbReference type="CDD" id="cd12148">
    <property type="entry name" value="fungal_TF_MHR"/>
    <property type="match status" value="1"/>
</dbReference>
<evidence type="ECO:0000313" key="9">
    <source>
        <dbReference type="Proteomes" id="UP001498421"/>
    </source>
</evidence>
<evidence type="ECO:0000313" key="8">
    <source>
        <dbReference type="EMBL" id="KAK7428047.1"/>
    </source>
</evidence>
<keyword evidence="6" id="KW-0539">Nucleus</keyword>
<evidence type="ECO:0000256" key="6">
    <source>
        <dbReference type="ARBA" id="ARBA00023242"/>
    </source>
</evidence>
<dbReference type="Pfam" id="PF04082">
    <property type="entry name" value="Fungal_trans"/>
    <property type="match status" value="1"/>
</dbReference>
<sequence>MHTFAWNAFLGSRKTAQDPVCRPITDMLSQPEMQHLAAIYFEKVDPIYGFVDRHDVERLIRDAWTGESVGPMQGAVLCGIAALGHLYSQVQPMAVELDLVETARTVLEKTMSDIPTVPSITAWVLRVVYLRVAATHHMAWMASCILMHMVEAAGLHCEPSSGSVLPAAEDVDSELRRRLVAVAQHLNIWMSFDMGRSRVALCNATVIMPSARPGDQTVELMELLPYSAALDPEKEPNISELESALSAVLNRVHTSPPSTMAQCNLALCLCRRLQSMNASMTGTVLDLMLSLTSKGIQAAQAILDARAPWHHMANVPLQIVCVLLAIDATSTMSQLRDVMQCLSNVAAVYATDATQEALKTASLLIRLHQRWKEKCASDLGDILKPYPMVRLHDAKNDFSVEQVENIMWLDALTGDLSRLEYADLDQLLVPGLFCDTTSNQTLYMSSADTSASG</sequence>
<organism evidence="8 9">
    <name type="scientific">Neonectria magnoliae</name>
    <dbReference type="NCBI Taxonomy" id="2732573"/>
    <lineage>
        <taxon>Eukaryota</taxon>
        <taxon>Fungi</taxon>
        <taxon>Dikarya</taxon>
        <taxon>Ascomycota</taxon>
        <taxon>Pezizomycotina</taxon>
        <taxon>Sordariomycetes</taxon>
        <taxon>Hypocreomycetidae</taxon>
        <taxon>Hypocreales</taxon>
        <taxon>Nectriaceae</taxon>
        <taxon>Neonectria</taxon>
    </lineage>
</organism>
<keyword evidence="3" id="KW-0805">Transcription regulation</keyword>
<keyword evidence="5" id="KW-0804">Transcription</keyword>
<name>A0ABR1I518_9HYPO</name>
<evidence type="ECO:0000256" key="1">
    <source>
        <dbReference type="ARBA" id="ARBA00022723"/>
    </source>
</evidence>
<keyword evidence="9" id="KW-1185">Reference proteome</keyword>
<evidence type="ECO:0000259" key="7">
    <source>
        <dbReference type="Pfam" id="PF04082"/>
    </source>
</evidence>
<dbReference type="PANTHER" id="PTHR31779:SF5">
    <property type="entry name" value="ZN(II)2CYS6 TRANSCRIPTION FACTOR (EUROFUNG)"/>
    <property type="match status" value="1"/>
</dbReference>
<proteinExistence type="predicted"/>
<accession>A0ABR1I518</accession>
<keyword evidence="4" id="KW-0238">DNA-binding</keyword>
<dbReference type="InterPro" id="IPR052478">
    <property type="entry name" value="Metabolite_Synth_Reg"/>
</dbReference>
<dbReference type="Proteomes" id="UP001498421">
    <property type="component" value="Unassembled WGS sequence"/>
</dbReference>
<keyword evidence="1" id="KW-0479">Metal-binding</keyword>